<name>A0A9W8YVC3_9PEZI</name>
<protein>
    <submittedName>
        <fullName evidence="1">Uncharacterized protein</fullName>
    </submittedName>
</protein>
<dbReference type="EMBL" id="JAPEVB010000003">
    <property type="protein sequence ID" value="KAJ4392205.1"/>
    <property type="molecule type" value="Genomic_DNA"/>
</dbReference>
<organism evidence="1 2">
    <name type="scientific">Gnomoniopsis smithogilvyi</name>
    <dbReference type="NCBI Taxonomy" id="1191159"/>
    <lineage>
        <taxon>Eukaryota</taxon>
        <taxon>Fungi</taxon>
        <taxon>Dikarya</taxon>
        <taxon>Ascomycota</taxon>
        <taxon>Pezizomycotina</taxon>
        <taxon>Sordariomycetes</taxon>
        <taxon>Sordariomycetidae</taxon>
        <taxon>Diaporthales</taxon>
        <taxon>Gnomoniaceae</taxon>
        <taxon>Gnomoniopsis</taxon>
    </lineage>
</organism>
<dbReference type="AlphaFoldDB" id="A0A9W8YVC3"/>
<evidence type="ECO:0000313" key="1">
    <source>
        <dbReference type="EMBL" id="KAJ4392205.1"/>
    </source>
</evidence>
<proteinExistence type="predicted"/>
<accession>A0A9W8YVC3</accession>
<gene>
    <name evidence="1" type="ORF">N0V93_005830</name>
</gene>
<dbReference type="SUPFAM" id="SSF57850">
    <property type="entry name" value="RING/U-box"/>
    <property type="match status" value="1"/>
</dbReference>
<reference evidence="1" key="1">
    <citation type="submission" date="2022-10" db="EMBL/GenBank/DDBJ databases">
        <title>Tapping the CABI collections for fungal endophytes: first genome assemblies for Collariella, Neodidymelliopsis, Ascochyta clinopodiicola, Didymella pomorum, Didymosphaeria variabile, Neocosmospora piperis and Neocucurbitaria cava.</title>
        <authorList>
            <person name="Hill R."/>
        </authorList>
    </citation>
    <scope>NUCLEOTIDE SEQUENCE</scope>
    <source>
        <strain evidence="1">IMI 355082</strain>
    </source>
</reference>
<sequence length="355" mass="37289">MGLNDTFDFSAAAYRIKCAERPTSRLQEEEIKKLRQHFAASASMAIGVAHSVQTAGLTLGVSAFGMRRYFVAKEKLAIIREELTKRGVPLHDMTKRDAAIPLGASAVGMGLGAGIGHLVGDVIVAPDVPIPLPGSHGGGGGGGSAIHFIGGDPGAAAHGFAQGLSDQANAVGQAVHGAVLGHGAEQFVTAASSEDVSGHAVGYAAGLMAAKKMEETLAECVGEVIYAYAMEKLLDPEIKIELKLKGICTRLQGPLGQFCRGCGQSIRRGKFAHCCQETDDFDLCLDCRDAGTTCIITALNVAKMGLISVKTVIDRERHATSLMHTGCIPTYVPIRTRHTRPWLQTAYAAKAAAKI</sequence>
<evidence type="ECO:0000313" key="2">
    <source>
        <dbReference type="Proteomes" id="UP001140453"/>
    </source>
</evidence>
<dbReference type="OrthoDB" id="2898509at2759"/>
<keyword evidence="2" id="KW-1185">Reference proteome</keyword>
<dbReference type="Proteomes" id="UP001140453">
    <property type="component" value="Unassembled WGS sequence"/>
</dbReference>
<comment type="caution">
    <text evidence="1">The sequence shown here is derived from an EMBL/GenBank/DDBJ whole genome shotgun (WGS) entry which is preliminary data.</text>
</comment>